<dbReference type="Pfam" id="PF03699">
    <property type="entry name" value="UPF0182"/>
    <property type="match status" value="1"/>
</dbReference>
<dbReference type="AlphaFoldDB" id="A0A6J6BQS1"/>
<dbReference type="EMBL" id="CAEZSR010000006">
    <property type="protein sequence ID" value="CAB4541074.1"/>
    <property type="molecule type" value="Genomic_DNA"/>
</dbReference>
<dbReference type="GO" id="GO:0016020">
    <property type="term" value="C:membrane"/>
    <property type="evidence" value="ECO:0007669"/>
    <property type="project" value="InterPro"/>
</dbReference>
<keyword evidence="4 5" id="KW-0472">Membrane</keyword>
<evidence type="ECO:0000313" key="6">
    <source>
        <dbReference type="EMBL" id="CAB4541074.1"/>
    </source>
</evidence>
<reference evidence="6" key="1">
    <citation type="submission" date="2020-05" db="EMBL/GenBank/DDBJ databases">
        <authorList>
            <person name="Chiriac C."/>
            <person name="Salcher M."/>
            <person name="Ghai R."/>
            <person name="Kavagutti S V."/>
        </authorList>
    </citation>
    <scope>NUCLEOTIDE SEQUENCE</scope>
</reference>
<organism evidence="6">
    <name type="scientific">freshwater metagenome</name>
    <dbReference type="NCBI Taxonomy" id="449393"/>
    <lineage>
        <taxon>unclassified sequences</taxon>
        <taxon>metagenomes</taxon>
        <taxon>ecological metagenomes</taxon>
    </lineage>
</organism>
<evidence type="ECO:0000256" key="1">
    <source>
        <dbReference type="ARBA" id="ARBA00022475"/>
    </source>
</evidence>
<keyword evidence="3 5" id="KW-1133">Transmembrane helix</keyword>
<dbReference type="PANTHER" id="PTHR39344:SF1">
    <property type="entry name" value="UPF0182 PROTEIN SLL1060"/>
    <property type="match status" value="1"/>
</dbReference>
<gene>
    <name evidence="6" type="ORF">UFOPK1493_00315</name>
</gene>
<evidence type="ECO:0000256" key="2">
    <source>
        <dbReference type="ARBA" id="ARBA00022692"/>
    </source>
</evidence>
<protein>
    <submittedName>
        <fullName evidence="6">Unannotated protein</fullName>
    </submittedName>
</protein>
<sequence length="950" mass="104740">MRTPSDLPPDTSTRRLGDRGRVALIAVAAILIVLLLSARFLSSFYIDYLWHRSVGRGDVFWGVLLSQLTLFGLFAVVFIALAVLNLVIADRLAPMSFSANMHPVVERFHEVFGRRLRLLRIGVAVVFGVLFALPATAQWVSWTLFRNSKSFGITDAQFGNDVGFYVFRLPFITFAIDWLFATLVFITLLVVLTHVLNGGVLFQPPRPKVRRATKAHVAVLLALLAIVKAGDYWVSRYELTTERRGFVQGATYSVVNAQLPATVLLALIALLVAALFLSTLKTGSWRLPIVASALWAVVALVGGVIYPAAIQALVVNPNQKDREAIYIERNITATRQALDIVEVDEQPVSFASLTAREISDDIEPLQNVRLLNPGQLVERFRADQGQRAGLTIRDLDIDRYDIDGRLQQVMVAARELDLDTIANKSWQGRHLISTHGCGLVMAPVNRANTNGRPDYRPLELARPELYFSEGLDGYSIVRTTVSQETCPGQQNAGAYEGDGGIALDSVFKRMAFALEFLDYNLLGSSAITDESRIFWIRSVRDRVEKVAPFLSYDGDPYPVELNGGVVWVVDAYTTSARFPYAQSANISQLTPNSGLRFDFNYIRNSVKAVVNAYDGSMQFYLTDPTDPIARAWADAFPDLFVPMDLMPQELREHLRYPEDLFRIQTEAYSKYRLDGDRFFDRKDAWSVAQAPSQIPRAPSAAAEPGTAGAVVNAPADFAEESGTARFIPYYSMFRAPGQSEASFQMLRPFVLFSTDDTRKELSAFMVASSDPETYGQLTAYVMPDAATDGPATVQAAIDSDSEISAEITLLDSGGSSVTFGDMQLIPVGDGLLYLRPLYVRSDATQQASLQYTIAVYNGNAAFGSSIEEALAKLFPGFRTDIGDIIGTDVPTEEPDPGGETPTTQSVEELLERAQELFLEADEALPDFARYAELTAQARELVRQALEQAGG</sequence>
<name>A0A6J6BQS1_9ZZZZ</name>
<feature type="transmembrane region" description="Helical" evidence="5">
    <location>
        <begin position="289"/>
        <end position="309"/>
    </location>
</feature>
<feature type="transmembrane region" description="Helical" evidence="5">
    <location>
        <begin position="255"/>
        <end position="277"/>
    </location>
</feature>
<feature type="transmembrane region" description="Helical" evidence="5">
    <location>
        <begin position="171"/>
        <end position="196"/>
    </location>
</feature>
<keyword evidence="2 5" id="KW-0812">Transmembrane</keyword>
<accession>A0A6J6BQS1</accession>
<dbReference type="InterPro" id="IPR005372">
    <property type="entry name" value="UPF0182"/>
</dbReference>
<evidence type="ECO:0000256" key="5">
    <source>
        <dbReference type="SAM" id="Phobius"/>
    </source>
</evidence>
<feature type="transmembrane region" description="Helical" evidence="5">
    <location>
        <begin position="118"/>
        <end position="140"/>
    </location>
</feature>
<dbReference type="PANTHER" id="PTHR39344">
    <property type="entry name" value="UPF0182 PROTEIN SLL1060"/>
    <property type="match status" value="1"/>
</dbReference>
<feature type="transmembrane region" description="Helical" evidence="5">
    <location>
        <begin position="21"/>
        <end position="41"/>
    </location>
</feature>
<dbReference type="GO" id="GO:0005576">
    <property type="term" value="C:extracellular region"/>
    <property type="evidence" value="ECO:0007669"/>
    <property type="project" value="TreeGrafter"/>
</dbReference>
<feature type="transmembrane region" description="Helical" evidence="5">
    <location>
        <begin position="61"/>
        <end position="88"/>
    </location>
</feature>
<evidence type="ECO:0000256" key="4">
    <source>
        <dbReference type="ARBA" id="ARBA00023136"/>
    </source>
</evidence>
<feature type="transmembrane region" description="Helical" evidence="5">
    <location>
        <begin position="217"/>
        <end position="235"/>
    </location>
</feature>
<proteinExistence type="predicted"/>
<keyword evidence="1" id="KW-1003">Cell membrane</keyword>
<evidence type="ECO:0000256" key="3">
    <source>
        <dbReference type="ARBA" id="ARBA00022989"/>
    </source>
</evidence>